<protein>
    <recommendedName>
        <fullName evidence="2">Rad50/SbcC-type AAA domain-containing protein</fullName>
    </recommendedName>
</protein>
<dbReference type="InterPro" id="IPR027417">
    <property type="entry name" value="P-loop_NTPase"/>
</dbReference>
<evidence type="ECO:0000313" key="1">
    <source>
        <dbReference type="EMBL" id="KAA6310898.1"/>
    </source>
</evidence>
<dbReference type="EMBL" id="SNRY01007200">
    <property type="protein sequence ID" value="KAA6310898.1"/>
    <property type="molecule type" value="Genomic_DNA"/>
</dbReference>
<evidence type="ECO:0008006" key="2">
    <source>
        <dbReference type="Google" id="ProtNLM"/>
    </source>
</evidence>
<dbReference type="AlphaFoldDB" id="A0A5J4PPW9"/>
<dbReference type="SUPFAM" id="SSF52540">
    <property type="entry name" value="P-loop containing nucleoside triphosphate hydrolases"/>
    <property type="match status" value="1"/>
</dbReference>
<accession>A0A5J4PPW9</accession>
<dbReference type="Gene3D" id="3.40.50.300">
    <property type="entry name" value="P-loop containing nucleotide triphosphate hydrolases"/>
    <property type="match status" value="1"/>
</dbReference>
<proteinExistence type="predicted"/>
<comment type="caution">
    <text evidence="1">The sequence shown here is derived from an EMBL/GenBank/DDBJ whole genome shotgun (WGS) entry which is preliminary data.</text>
</comment>
<gene>
    <name evidence="1" type="ORF">EZS27_037881</name>
</gene>
<organism evidence="1">
    <name type="scientific">termite gut metagenome</name>
    <dbReference type="NCBI Taxonomy" id="433724"/>
    <lineage>
        <taxon>unclassified sequences</taxon>
        <taxon>metagenomes</taxon>
        <taxon>organismal metagenomes</taxon>
    </lineage>
</organism>
<reference evidence="1" key="1">
    <citation type="submission" date="2019-03" db="EMBL/GenBank/DDBJ databases">
        <title>Single cell metagenomics reveals metabolic interactions within the superorganism composed of flagellate Streblomastix strix and complex community of Bacteroidetes bacteria on its surface.</title>
        <authorList>
            <person name="Treitli S.C."/>
            <person name="Kolisko M."/>
            <person name="Husnik F."/>
            <person name="Keeling P."/>
            <person name="Hampl V."/>
        </authorList>
    </citation>
    <scope>NUCLEOTIDE SEQUENCE</scope>
    <source>
        <strain evidence="1">STM</strain>
    </source>
</reference>
<name>A0A5J4PPW9_9ZZZZ</name>
<sequence length="56" mass="6356">MNNNPIQSITIKNLWGEYNLQWDSLDPDVNILVGINGSEKSTVLRILLAVLYTIVR</sequence>